<evidence type="ECO:0000256" key="2">
    <source>
        <dbReference type="ARBA" id="ARBA00008029"/>
    </source>
</evidence>
<evidence type="ECO:0000256" key="7">
    <source>
        <dbReference type="ARBA" id="ARBA00023306"/>
    </source>
</evidence>
<dbReference type="GO" id="GO:0051315">
    <property type="term" value="P:attachment of mitotic spindle microtubules to kinetochore"/>
    <property type="evidence" value="ECO:0007669"/>
    <property type="project" value="TreeGrafter"/>
</dbReference>
<evidence type="ECO:0000256" key="1">
    <source>
        <dbReference type="ARBA" id="ARBA00004123"/>
    </source>
</evidence>
<evidence type="ECO:0000256" key="6">
    <source>
        <dbReference type="ARBA" id="ARBA00023242"/>
    </source>
</evidence>
<dbReference type="InterPro" id="IPR008672">
    <property type="entry name" value="Mad1"/>
</dbReference>
<evidence type="ECO:0000256" key="4">
    <source>
        <dbReference type="ARBA" id="ARBA00022618"/>
    </source>
</evidence>
<keyword evidence="5" id="KW-0498">Mitosis</keyword>
<dbReference type="EMBL" id="JAJGCB010000003">
    <property type="protein sequence ID" value="KAJ8993729.1"/>
    <property type="molecule type" value="Genomic_DNA"/>
</dbReference>
<sequence length="770" mass="86922">MSSPASKRMRLSTSRSSLSGRKSLQGGQSALPRPTSAAGHTRHTTTQPTYDFITGGAEENTGQPLRQSRLRQSSVTRPDHAHDENLRARINSLEYELKNLQQERGLIALQHDKELRDQQARAEADFKKYQAAESAAQKAMQRQEALAKELREAQDQSTNEKAALERKLRNLQDQNSSLKEDAEDAQARLADQERHYKYQLDDVEAKRAALQDTVNNMKRELDDLTQHFESVQTRLSQRDDQVAALEAEVASLKSHSSDGDALNVLQNQLSEQVSHIRRLEATNREQLGELRRLRETHRSVQVVEEQKHGLEIELQVLKDVERQLGEAQIQKEILEDEKRTWTTLLESESGNGDELKSPEAVVKALIQQRIEYASITDRLGTVESDLAEKDEIIKALEAEKSTLKAEVDKLRSAQAGQGDRVPDNKAYKRLERQRVLAVKEVEYLRAQLKTFDTEETVLMDNQNFDAQRSEQIKQLEALVDQYKAEVQQLHSDLTKLETAPPAAPAPPEEPRGTKRSADSQDAGGESNSQLGALLRKNKNLQIALQKTAQQSQMLATDLQATKKQLKALRESSKTRILELRDNPTANAAAIKMSTLRTLKQENAELLAQLHGEDLQSVKMVPTSTVDALKLDLKDMEMVVAEKEKRMRRQREIWTQKAAEFRDVIASVLGYKVNFLPNGKAKVSSLYYGHSQDADEDSEVEEENYIVFDGDNGTMKISGGPDSAFGEEIRELVNFWVKEKKQIPCFLAAMTLEFYEKFGNGSKPDEGDHQQ</sequence>
<keyword evidence="10" id="KW-0489">Methyltransferase</keyword>
<feature type="compositionally biased region" description="Low complexity" evidence="9">
    <location>
        <begin position="11"/>
        <end position="29"/>
    </location>
</feature>
<dbReference type="Gene3D" id="3.30.457.60">
    <property type="match status" value="1"/>
</dbReference>
<feature type="coiled-coil region" evidence="8">
    <location>
        <begin position="262"/>
        <end position="337"/>
    </location>
</feature>
<evidence type="ECO:0000256" key="3">
    <source>
        <dbReference type="ARBA" id="ARBA00022019"/>
    </source>
</evidence>
<dbReference type="Pfam" id="PF05557">
    <property type="entry name" value="MAD"/>
    <property type="match status" value="1"/>
</dbReference>
<evidence type="ECO:0000256" key="8">
    <source>
        <dbReference type="SAM" id="Coils"/>
    </source>
</evidence>
<accession>A0AAN6EZT8</accession>
<keyword evidence="6" id="KW-0539">Nucleus</keyword>
<gene>
    <name evidence="10" type="primary">MAD1</name>
    <name evidence="10" type="ORF">HRR80_002236</name>
</gene>
<dbReference type="GO" id="GO:0000776">
    <property type="term" value="C:kinetochore"/>
    <property type="evidence" value="ECO:0007669"/>
    <property type="project" value="TreeGrafter"/>
</dbReference>
<dbReference type="GO" id="GO:0007094">
    <property type="term" value="P:mitotic spindle assembly checkpoint signaling"/>
    <property type="evidence" value="ECO:0007669"/>
    <property type="project" value="InterPro"/>
</dbReference>
<keyword evidence="7" id="KW-0131">Cell cycle</keyword>
<dbReference type="Gene3D" id="6.10.250.90">
    <property type="match status" value="1"/>
</dbReference>
<evidence type="ECO:0000256" key="9">
    <source>
        <dbReference type="SAM" id="MobiDB-lite"/>
    </source>
</evidence>
<dbReference type="GO" id="GO:0008168">
    <property type="term" value="F:methyltransferase activity"/>
    <property type="evidence" value="ECO:0007669"/>
    <property type="project" value="UniProtKB-KW"/>
</dbReference>
<organism evidence="10 11">
    <name type="scientific">Exophiala dermatitidis</name>
    <name type="common">Black yeast-like fungus</name>
    <name type="synonym">Wangiella dermatitidis</name>
    <dbReference type="NCBI Taxonomy" id="5970"/>
    <lineage>
        <taxon>Eukaryota</taxon>
        <taxon>Fungi</taxon>
        <taxon>Dikarya</taxon>
        <taxon>Ascomycota</taxon>
        <taxon>Pezizomycotina</taxon>
        <taxon>Eurotiomycetes</taxon>
        <taxon>Chaetothyriomycetidae</taxon>
        <taxon>Chaetothyriales</taxon>
        <taxon>Herpotrichiellaceae</taxon>
        <taxon>Exophiala</taxon>
    </lineage>
</organism>
<dbReference type="GO" id="GO:0005635">
    <property type="term" value="C:nuclear envelope"/>
    <property type="evidence" value="ECO:0007669"/>
    <property type="project" value="TreeGrafter"/>
</dbReference>
<feature type="compositionally biased region" description="Polar residues" evidence="9">
    <location>
        <begin position="60"/>
        <end position="76"/>
    </location>
</feature>
<comment type="subcellular location">
    <subcellularLocation>
        <location evidence="1">Nucleus</location>
    </subcellularLocation>
</comment>
<proteinExistence type="inferred from homology"/>
<dbReference type="Proteomes" id="UP001161757">
    <property type="component" value="Unassembled WGS sequence"/>
</dbReference>
<evidence type="ECO:0000313" key="11">
    <source>
        <dbReference type="Proteomes" id="UP001161757"/>
    </source>
</evidence>
<keyword evidence="8" id="KW-0175">Coiled coil</keyword>
<evidence type="ECO:0000313" key="10">
    <source>
        <dbReference type="EMBL" id="KAJ8993729.1"/>
    </source>
</evidence>
<feature type="compositionally biased region" description="Basic and acidic residues" evidence="9">
    <location>
        <begin position="508"/>
        <end position="518"/>
    </location>
</feature>
<keyword evidence="4" id="KW-0132">Cell division</keyword>
<dbReference type="AlphaFoldDB" id="A0AAN6EZT8"/>
<feature type="coiled-coil region" evidence="8">
    <location>
        <begin position="530"/>
        <end position="652"/>
    </location>
</feature>
<feature type="region of interest" description="Disordered" evidence="9">
    <location>
        <begin position="1"/>
        <end position="84"/>
    </location>
</feature>
<protein>
    <recommendedName>
        <fullName evidence="3">Spindle assembly checkpoint component MAD1</fullName>
    </recommendedName>
</protein>
<comment type="caution">
    <text evidence="10">The sequence shown here is derived from an EMBL/GenBank/DDBJ whole genome shotgun (WGS) entry which is preliminary data.</text>
</comment>
<dbReference type="GO" id="GO:0051301">
    <property type="term" value="P:cell division"/>
    <property type="evidence" value="ECO:0007669"/>
    <property type="project" value="UniProtKB-KW"/>
</dbReference>
<feature type="region of interest" description="Disordered" evidence="9">
    <location>
        <begin position="494"/>
        <end position="527"/>
    </location>
</feature>
<reference evidence="10" key="1">
    <citation type="submission" date="2023-01" db="EMBL/GenBank/DDBJ databases">
        <title>Exophiala dermititidis isolated from Cystic Fibrosis Patient.</title>
        <authorList>
            <person name="Kurbessoian T."/>
            <person name="Crocker A."/>
            <person name="Murante D."/>
            <person name="Hogan D.A."/>
            <person name="Stajich J.E."/>
        </authorList>
    </citation>
    <scope>NUCLEOTIDE SEQUENCE</scope>
    <source>
        <strain evidence="10">Ex8</strain>
    </source>
</reference>
<dbReference type="PANTHER" id="PTHR23168">
    <property type="entry name" value="MITOTIC SPINDLE ASSEMBLY CHECKPOINT PROTEIN MAD1 MITOTIC ARREST DEFICIENT-LIKE PROTEIN 1"/>
    <property type="match status" value="1"/>
</dbReference>
<name>A0AAN6EZT8_EXODE</name>
<evidence type="ECO:0000256" key="5">
    <source>
        <dbReference type="ARBA" id="ARBA00022776"/>
    </source>
</evidence>
<keyword evidence="10" id="KW-0808">Transferase</keyword>
<comment type="similarity">
    <text evidence="2">Belongs to the MAD1 family.</text>
</comment>
<dbReference type="GO" id="GO:0072686">
    <property type="term" value="C:mitotic spindle"/>
    <property type="evidence" value="ECO:0007669"/>
    <property type="project" value="TreeGrafter"/>
</dbReference>
<dbReference type="GO" id="GO:0032259">
    <property type="term" value="P:methylation"/>
    <property type="evidence" value="ECO:0007669"/>
    <property type="project" value="UniProtKB-KW"/>
</dbReference>
<dbReference type="PANTHER" id="PTHR23168:SF0">
    <property type="entry name" value="MITOTIC SPINDLE ASSEMBLY CHECKPOINT PROTEIN MAD1"/>
    <property type="match status" value="1"/>
</dbReference>
<feature type="coiled-coil region" evidence="8">
    <location>
        <begin position="129"/>
        <end position="234"/>
    </location>
</feature>
<feature type="coiled-coil region" evidence="8">
    <location>
        <begin position="379"/>
        <end position="447"/>
    </location>
</feature>